<protein>
    <submittedName>
        <fullName evidence="6">C-terminal binding protein</fullName>
    </submittedName>
</protein>
<dbReference type="CDD" id="cd05299">
    <property type="entry name" value="CtBP_dh"/>
    <property type="match status" value="1"/>
</dbReference>
<evidence type="ECO:0000256" key="1">
    <source>
        <dbReference type="ARBA" id="ARBA00005854"/>
    </source>
</evidence>
<dbReference type="SUPFAM" id="SSF52283">
    <property type="entry name" value="Formate/glycerate dehydrogenase catalytic domain-like"/>
    <property type="match status" value="1"/>
</dbReference>
<feature type="domain" description="D-isomer specific 2-hydroxyacid dehydrogenase NAD-binding" evidence="5">
    <location>
        <begin position="161"/>
        <end position="339"/>
    </location>
</feature>
<dbReference type="SUPFAM" id="SSF51735">
    <property type="entry name" value="NAD(P)-binding Rossmann-fold domains"/>
    <property type="match status" value="1"/>
</dbReference>
<sequence>MPAKTANNRQPATGDCTRTRRFRVKDAKARSKVRATTRTDKPNREQEMPKYRVVTPKGASFTVAGSDYSYEREALDPIDAEIVEAPANEAEFIAAAKNADAIYAKGIPITKTIIDALESCKVITLGSVGVDSVDVKAATARGIPVTNIPDTFIEEVADHAMMLLLAGFRRLVEQDRMVRTGRWAEGRPALLKIPRLMGQTLGFVSFGRVARAVAKRAAPFGLRMMAYDPFIQETLMWDHGVIPATLNEVLSQSDFVSMHAPARPEVHHMLTEKHFRQMKKGSVFINTGRGATVDEESLIKALQEGWIAHAALDVLEKEPPSHNNPILSMENVTLTAHVASASARFDEARKRRVGYELSLVLQGMWPVSCVNPSVLQDTALRRWQPVGMDRGPNS</sequence>
<dbReference type="GO" id="GO:0030267">
    <property type="term" value="F:glyoxylate reductase (NADPH) activity"/>
    <property type="evidence" value="ECO:0007669"/>
    <property type="project" value="TreeGrafter"/>
</dbReference>
<dbReference type="InterPro" id="IPR050223">
    <property type="entry name" value="D-isomer_2-hydroxyacid_DH"/>
</dbReference>
<reference evidence="6 7" key="1">
    <citation type="submission" date="2019-08" db="EMBL/GenBank/DDBJ databases">
        <title>Bradyrhizobium hipponensis sp. nov., a rhizobium isolated from a Lupinus angustifolius root nodule in Tunisia.</title>
        <authorList>
            <person name="Off K."/>
            <person name="Rejili M."/>
            <person name="Mars M."/>
            <person name="Brachmann A."/>
            <person name="Marin M."/>
        </authorList>
    </citation>
    <scope>NUCLEOTIDE SEQUENCE [LARGE SCALE GENOMIC DNA]</scope>
    <source>
        <strain evidence="6 7">CTAW71</strain>
    </source>
</reference>
<name>A0A5D3KVI6_9BRAD</name>
<keyword evidence="3" id="KW-0520">NAD</keyword>
<evidence type="ECO:0000256" key="2">
    <source>
        <dbReference type="ARBA" id="ARBA00023002"/>
    </source>
</evidence>
<feature type="compositionally biased region" description="Polar residues" evidence="4">
    <location>
        <begin position="1"/>
        <end position="11"/>
    </location>
</feature>
<dbReference type="OrthoDB" id="9793626at2"/>
<comment type="caution">
    <text evidence="6">The sequence shown here is derived from an EMBL/GenBank/DDBJ whole genome shotgun (WGS) entry which is preliminary data.</text>
</comment>
<evidence type="ECO:0000256" key="3">
    <source>
        <dbReference type="ARBA" id="ARBA00023027"/>
    </source>
</evidence>
<organism evidence="6 7">
    <name type="scientific">Bradyrhizobium rifense</name>
    <dbReference type="NCBI Taxonomy" id="515499"/>
    <lineage>
        <taxon>Bacteria</taxon>
        <taxon>Pseudomonadati</taxon>
        <taxon>Pseudomonadota</taxon>
        <taxon>Alphaproteobacteria</taxon>
        <taxon>Hyphomicrobiales</taxon>
        <taxon>Nitrobacteraceae</taxon>
        <taxon>Bradyrhizobium</taxon>
    </lineage>
</organism>
<keyword evidence="2" id="KW-0560">Oxidoreductase</keyword>
<dbReference type="InterPro" id="IPR036291">
    <property type="entry name" value="NAD(P)-bd_dom_sf"/>
</dbReference>
<dbReference type="GO" id="GO:0003714">
    <property type="term" value="F:transcription corepressor activity"/>
    <property type="evidence" value="ECO:0007669"/>
    <property type="project" value="InterPro"/>
</dbReference>
<dbReference type="Pfam" id="PF02826">
    <property type="entry name" value="2-Hacid_dh_C"/>
    <property type="match status" value="1"/>
</dbReference>
<evidence type="ECO:0000256" key="4">
    <source>
        <dbReference type="SAM" id="MobiDB-lite"/>
    </source>
</evidence>
<keyword evidence="7" id="KW-1185">Reference proteome</keyword>
<dbReference type="Proteomes" id="UP000324758">
    <property type="component" value="Unassembled WGS sequence"/>
</dbReference>
<gene>
    <name evidence="6" type="ORF">FXB40_09470</name>
</gene>
<dbReference type="GO" id="GO:0047545">
    <property type="term" value="F:(S)-2-hydroxyglutarate dehydrogenase activity"/>
    <property type="evidence" value="ECO:0007669"/>
    <property type="project" value="UniProtKB-ARBA"/>
</dbReference>
<dbReference type="PANTHER" id="PTHR10996">
    <property type="entry name" value="2-HYDROXYACID DEHYDROGENASE-RELATED"/>
    <property type="match status" value="1"/>
</dbReference>
<dbReference type="FunFam" id="3.40.50.720:FF:000041">
    <property type="entry name" value="D-3-phosphoglycerate dehydrogenase"/>
    <property type="match status" value="1"/>
</dbReference>
<feature type="region of interest" description="Disordered" evidence="4">
    <location>
        <begin position="1"/>
        <end position="45"/>
    </location>
</feature>
<evidence type="ECO:0000313" key="7">
    <source>
        <dbReference type="Proteomes" id="UP000324758"/>
    </source>
</evidence>
<accession>A0A5D3KVI6</accession>
<dbReference type="GO" id="GO:0016618">
    <property type="term" value="F:hydroxypyruvate reductase [NAD(P)H] activity"/>
    <property type="evidence" value="ECO:0007669"/>
    <property type="project" value="TreeGrafter"/>
</dbReference>
<dbReference type="PANTHER" id="PTHR10996:SF283">
    <property type="entry name" value="GLYOXYLATE_HYDROXYPYRUVATE REDUCTASE B"/>
    <property type="match status" value="1"/>
</dbReference>
<dbReference type="GO" id="GO:0005829">
    <property type="term" value="C:cytosol"/>
    <property type="evidence" value="ECO:0007669"/>
    <property type="project" value="TreeGrafter"/>
</dbReference>
<dbReference type="AlphaFoldDB" id="A0A5D3KVI6"/>
<dbReference type="InterPro" id="IPR006140">
    <property type="entry name" value="D-isomer_DH_NAD-bd"/>
</dbReference>
<evidence type="ECO:0000313" key="6">
    <source>
        <dbReference type="EMBL" id="TYL96999.1"/>
    </source>
</evidence>
<dbReference type="GO" id="GO:0006564">
    <property type="term" value="P:L-serine biosynthetic process"/>
    <property type="evidence" value="ECO:0007669"/>
    <property type="project" value="UniProtKB-ARBA"/>
</dbReference>
<dbReference type="InterPro" id="IPR043322">
    <property type="entry name" value="CtBP"/>
</dbReference>
<dbReference type="GO" id="GO:0004617">
    <property type="term" value="F:phosphoglycerate dehydrogenase activity"/>
    <property type="evidence" value="ECO:0007669"/>
    <property type="project" value="UniProtKB-ARBA"/>
</dbReference>
<comment type="similarity">
    <text evidence="1">Belongs to the D-isomer specific 2-hydroxyacid dehydrogenase family.</text>
</comment>
<evidence type="ECO:0000259" key="5">
    <source>
        <dbReference type="Pfam" id="PF02826"/>
    </source>
</evidence>
<dbReference type="GO" id="GO:0051287">
    <property type="term" value="F:NAD binding"/>
    <property type="evidence" value="ECO:0007669"/>
    <property type="project" value="InterPro"/>
</dbReference>
<dbReference type="Gene3D" id="3.40.50.720">
    <property type="entry name" value="NAD(P)-binding Rossmann-like Domain"/>
    <property type="match status" value="2"/>
</dbReference>
<proteinExistence type="inferred from homology"/>
<dbReference type="EMBL" id="VSSS01000016">
    <property type="protein sequence ID" value="TYL96999.1"/>
    <property type="molecule type" value="Genomic_DNA"/>
</dbReference>